<evidence type="ECO:0000313" key="2">
    <source>
        <dbReference type="Proteomes" id="UP000471166"/>
    </source>
</evidence>
<name>A0A6P1CMN2_9NOCA</name>
<dbReference type="EMBL" id="JAAGVB010000020">
    <property type="protein sequence ID" value="NEW33839.1"/>
    <property type="molecule type" value="Genomic_DNA"/>
</dbReference>
<gene>
    <name evidence="1" type="ORF">GV791_14875</name>
</gene>
<dbReference type="Proteomes" id="UP000471166">
    <property type="component" value="Unassembled WGS sequence"/>
</dbReference>
<reference evidence="1 2" key="1">
    <citation type="submission" date="2020-01" db="EMBL/GenBank/DDBJ databases">
        <title>Genetics and antimicrobial susceptibilities of Nocardia species isolated from the soil; a comparison with species isolated from humans.</title>
        <authorList>
            <person name="Carrasco G."/>
            <person name="Monzon S."/>
            <person name="Sansegundo M."/>
            <person name="Garcia E."/>
            <person name="Garrido N."/>
            <person name="Medina M.J."/>
            <person name="Villalon P."/>
            <person name="Ramirez-Arocha A.C."/>
            <person name="Jimenez P."/>
            <person name="Cuesta I."/>
            <person name="Valdezate S."/>
        </authorList>
    </citation>
    <scope>NUCLEOTIDE SEQUENCE [LARGE SCALE GENOMIC DNA]</scope>
    <source>
        <strain evidence="1 2">CNM20110626</strain>
    </source>
</reference>
<sequence>MIPISLPYGETVTVLRGTRDRVGDQQLSDHHTIGPCAFWPSGAGSGAVRSDDDRRDTSTVSGELAVPRTADLLATDHVRRADGSLWIVVGAPQWDMDHPMTGWDTGYKIARVKAVS</sequence>
<proteinExistence type="predicted"/>
<evidence type="ECO:0000313" key="1">
    <source>
        <dbReference type="EMBL" id="NEW33839.1"/>
    </source>
</evidence>
<protein>
    <recommendedName>
        <fullName evidence="3">Head-to-tail stopper</fullName>
    </recommendedName>
</protein>
<evidence type="ECO:0008006" key="3">
    <source>
        <dbReference type="Google" id="ProtNLM"/>
    </source>
</evidence>
<dbReference type="RefSeq" id="WP_163845231.1">
    <property type="nucleotide sequence ID" value="NZ_JAAGVB010000020.1"/>
</dbReference>
<comment type="caution">
    <text evidence="1">The sequence shown here is derived from an EMBL/GenBank/DDBJ whole genome shotgun (WGS) entry which is preliminary data.</text>
</comment>
<accession>A0A6P1CMN2</accession>
<organism evidence="1 2">
    <name type="scientific">Nocardia cyriacigeorgica</name>
    <dbReference type="NCBI Taxonomy" id="135487"/>
    <lineage>
        <taxon>Bacteria</taxon>
        <taxon>Bacillati</taxon>
        <taxon>Actinomycetota</taxon>
        <taxon>Actinomycetes</taxon>
        <taxon>Mycobacteriales</taxon>
        <taxon>Nocardiaceae</taxon>
        <taxon>Nocardia</taxon>
    </lineage>
</organism>
<dbReference type="AlphaFoldDB" id="A0A6P1CMN2"/>